<dbReference type="InterPro" id="IPR036388">
    <property type="entry name" value="WH-like_DNA-bd_sf"/>
</dbReference>
<proteinExistence type="predicted"/>
<dbReference type="Pfam" id="PF08100">
    <property type="entry name" value="Dimerisation"/>
    <property type="match status" value="1"/>
</dbReference>
<dbReference type="InterPro" id="IPR012967">
    <property type="entry name" value="COMT_dimerisation"/>
</dbReference>
<dbReference type="GeneID" id="85348792"/>
<evidence type="ECO:0000259" key="1">
    <source>
        <dbReference type="Pfam" id="PF08100"/>
    </source>
</evidence>
<dbReference type="Proteomes" id="UP001240678">
    <property type="component" value="Unassembled WGS sequence"/>
</dbReference>
<gene>
    <name evidence="2" type="ORF">CCOS01_17111</name>
</gene>
<comment type="caution">
    <text evidence="2">The sequence shown here is derived from an EMBL/GenBank/DDBJ whole genome shotgun (WGS) entry which is preliminary data.</text>
</comment>
<name>A0AAJ0DRM9_9PEZI</name>
<organism evidence="2 3">
    <name type="scientific">Colletotrichum costaricense</name>
    <dbReference type="NCBI Taxonomy" id="1209916"/>
    <lineage>
        <taxon>Eukaryota</taxon>
        <taxon>Fungi</taxon>
        <taxon>Dikarya</taxon>
        <taxon>Ascomycota</taxon>
        <taxon>Pezizomycotina</taxon>
        <taxon>Sordariomycetes</taxon>
        <taxon>Hypocreomycetidae</taxon>
        <taxon>Glomerellales</taxon>
        <taxon>Glomerellaceae</taxon>
        <taxon>Colletotrichum</taxon>
        <taxon>Colletotrichum acutatum species complex</taxon>
    </lineage>
</organism>
<feature type="domain" description="O-methyltransferase dimerisation" evidence="1">
    <location>
        <begin position="82"/>
        <end position="141"/>
    </location>
</feature>
<dbReference type="SUPFAM" id="SSF46785">
    <property type="entry name" value="Winged helix' DNA-binding domain"/>
    <property type="match status" value="1"/>
</dbReference>
<evidence type="ECO:0000313" key="3">
    <source>
        <dbReference type="Proteomes" id="UP001240678"/>
    </source>
</evidence>
<feature type="non-terminal residue" evidence="2">
    <location>
        <position position="144"/>
    </location>
</feature>
<sequence>MSTHRSVEDCHALRQLGTNLLGAITEYTLRGKMNLAQETSLQSSILKLTRDIGNLVAQPQEQWLSHSIQSNETAAIELFDEWHVFQHIPLEQPISYMELGEHVEVDVPLLRRIARMLVATGVLTEAGPDRVAHTARSAIFLPGN</sequence>
<keyword evidence="3" id="KW-1185">Reference proteome</keyword>
<dbReference type="InterPro" id="IPR036390">
    <property type="entry name" value="WH_DNA-bd_sf"/>
</dbReference>
<dbReference type="Gene3D" id="1.10.10.10">
    <property type="entry name" value="Winged helix-like DNA-binding domain superfamily/Winged helix DNA-binding domain"/>
    <property type="match status" value="1"/>
</dbReference>
<dbReference type="PANTHER" id="PTHR43712">
    <property type="entry name" value="PUTATIVE (AFU_ORTHOLOGUE AFUA_4G14580)-RELATED"/>
    <property type="match status" value="1"/>
</dbReference>
<reference evidence="2 3" key="1">
    <citation type="submission" date="2016-10" db="EMBL/GenBank/DDBJ databases">
        <title>The genome sequence of Colletotrichum fioriniae PJ7.</title>
        <authorList>
            <person name="Baroncelli R."/>
        </authorList>
    </citation>
    <scope>NUCLEOTIDE SEQUENCE [LARGE SCALE GENOMIC DNA]</scope>
    <source>
        <strain evidence="2 3">IMI 309622</strain>
    </source>
</reference>
<evidence type="ECO:0000313" key="2">
    <source>
        <dbReference type="EMBL" id="KAK1502283.1"/>
    </source>
</evidence>
<dbReference type="AlphaFoldDB" id="A0AAJ0DRM9"/>
<dbReference type="PANTHER" id="PTHR43712:SF16">
    <property type="entry name" value="O-METHYLTRANSFERASE ELCB"/>
    <property type="match status" value="1"/>
</dbReference>
<protein>
    <submittedName>
        <fullName evidence="2">O-methyltransferase</fullName>
    </submittedName>
</protein>
<dbReference type="RefSeq" id="XP_060304195.1">
    <property type="nucleotide sequence ID" value="XM_060465245.1"/>
</dbReference>
<dbReference type="EMBL" id="MOOE01000048">
    <property type="protein sequence ID" value="KAK1502283.1"/>
    <property type="molecule type" value="Genomic_DNA"/>
</dbReference>
<accession>A0AAJ0DRM9</accession>